<dbReference type="OrthoDB" id="277931at2759"/>
<gene>
    <name evidence="8" type="ORF">CANCADRAFT_132607</name>
</gene>
<accession>A0A1E4TB40</accession>
<sequence>MARQEGLNALLARPQQEELFLLVSNIIEILREHIQLCGNVVVDDPVALAKPIADLLAVFDQWKVTILQRIGEVLNSPNSKYQDRGSSSRSWEPAAANCYPVHSSFPLPSTLVESLDERQCQAVLMSVLLLLLSLREYSSESRVLMHTLCASLDLSPWFLIEAEKTTAHSLMDAFSEYVKDSEHYENANNADLTEILQKRERQSLAQKYATVGLGAIGGALMLGLTGGLAAPLIASGLGVLFMGVGLGASATALYLGALAASPVAVGALFGIYGGKYSYDSMVHWTSEISDFNLVPILYGGRRARQRGTSLSSKSSESSGSFVVPQTRARLSVTLVISGWLDSRRDVTRPWTMLDPSLSDCLALQWEVKALLNLGRALNAYMKKMALALAKSQLIKHTMLSALTTAMWPLALLNVASIIDNPWNIAADRARKAGLALADTLRNHIHGHRPVTLIGYSLGARVIYYCLLDLVRTKSLGIVENAVLIGAPTPTNKESWALMRSITAGRLVNVYIRSDFVLQYIYRAQHLEMNVAGLCPVSMDVDNVENFDVSDLVSGHLEYADHLGEILRDRVQLIGLISEAEEARIQLDNASFFEDSRNHDSSDEVSDDSNEEYQAEVMFDAEEDEPVDAAQLENEIRKEMANSKKKSSENLIDL</sequence>
<evidence type="ECO:0000256" key="7">
    <source>
        <dbReference type="SAM" id="Phobius"/>
    </source>
</evidence>
<organism evidence="8 9">
    <name type="scientific">Tortispora caseinolytica NRRL Y-17796</name>
    <dbReference type="NCBI Taxonomy" id="767744"/>
    <lineage>
        <taxon>Eukaryota</taxon>
        <taxon>Fungi</taxon>
        <taxon>Dikarya</taxon>
        <taxon>Ascomycota</taxon>
        <taxon>Saccharomycotina</taxon>
        <taxon>Trigonopsidomycetes</taxon>
        <taxon>Trigonopsidales</taxon>
        <taxon>Trigonopsidaceae</taxon>
        <taxon>Tortispora</taxon>
    </lineage>
</organism>
<name>A0A1E4TB40_9ASCO</name>
<dbReference type="GO" id="GO:0016020">
    <property type="term" value="C:membrane"/>
    <property type="evidence" value="ECO:0007669"/>
    <property type="project" value="UniProtKB-SubCell"/>
</dbReference>
<keyword evidence="9" id="KW-1185">Reference proteome</keyword>
<evidence type="ECO:0000256" key="3">
    <source>
        <dbReference type="ARBA" id="ARBA00022692"/>
    </source>
</evidence>
<reference evidence="9" key="1">
    <citation type="submission" date="2016-02" db="EMBL/GenBank/DDBJ databases">
        <title>Comparative genomics of biotechnologically important yeasts.</title>
        <authorList>
            <consortium name="DOE Joint Genome Institute"/>
            <person name="Riley R."/>
            <person name="Haridas S."/>
            <person name="Wolfe K.H."/>
            <person name="Lopes M.R."/>
            <person name="Hittinger C.T."/>
            <person name="Goker M."/>
            <person name="Salamov A."/>
            <person name="Wisecaver J."/>
            <person name="Long T.M."/>
            <person name="Aerts A.L."/>
            <person name="Barry K."/>
            <person name="Choi C."/>
            <person name="Clum A."/>
            <person name="Coughlan A.Y."/>
            <person name="Deshpande S."/>
            <person name="Douglass A.P."/>
            <person name="Hanson S.J."/>
            <person name="Klenk H.-P."/>
            <person name="Labutti K."/>
            <person name="Lapidus A."/>
            <person name="Lindquist E."/>
            <person name="Lipzen A."/>
            <person name="Meier-Kolthoff J.P."/>
            <person name="Ohm R.A."/>
            <person name="Otillar R.P."/>
            <person name="Pangilinan J."/>
            <person name="Peng Y."/>
            <person name="Rokas A."/>
            <person name="Rosa C.A."/>
            <person name="Scheuner C."/>
            <person name="Sibirny A.A."/>
            <person name="Slot J.C."/>
            <person name="Stielow J.B."/>
            <person name="Sun H."/>
            <person name="Kurtzman C.P."/>
            <person name="Blackwell M."/>
            <person name="Jeffries T.W."/>
            <person name="Grigoriev I.V."/>
        </authorList>
    </citation>
    <scope>NUCLEOTIDE SEQUENCE [LARGE SCALE GENOMIC DNA]</scope>
    <source>
        <strain evidence="9">NRRL Y-17796</strain>
    </source>
</reference>
<comment type="subcellular location">
    <subcellularLocation>
        <location evidence="1">Membrane</location>
        <topology evidence="1">Multi-pass membrane protein</topology>
    </subcellularLocation>
</comment>
<protein>
    <recommendedName>
        <fullName evidence="10">DUF726 domain-containing protein</fullName>
    </recommendedName>
</protein>
<dbReference type="PANTHER" id="PTHR17920:SF22">
    <property type="entry name" value="DUF726 DOMAIN PROTEIN (AFU_ORTHOLOGUE AFUA_2G12860)"/>
    <property type="match status" value="1"/>
</dbReference>
<evidence type="ECO:0000256" key="1">
    <source>
        <dbReference type="ARBA" id="ARBA00004141"/>
    </source>
</evidence>
<dbReference type="PANTHER" id="PTHR17920">
    <property type="entry name" value="TRANSMEMBRANE AND COILED-COIL DOMAIN-CONTAINING PROTEIN 4 TMCO4"/>
    <property type="match status" value="1"/>
</dbReference>
<dbReference type="InterPro" id="IPR007941">
    <property type="entry name" value="DUF726"/>
</dbReference>
<dbReference type="Pfam" id="PF05277">
    <property type="entry name" value="DUF726"/>
    <property type="match status" value="1"/>
</dbReference>
<evidence type="ECO:0008006" key="10">
    <source>
        <dbReference type="Google" id="ProtNLM"/>
    </source>
</evidence>
<evidence type="ECO:0000256" key="6">
    <source>
        <dbReference type="SAM" id="MobiDB-lite"/>
    </source>
</evidence>
<keyword evidence="3 7" id="KW-0812">Transmembrane</keyword>
<feature type="region of interest" description="Disordered" evidence="6">
    <location>
        <begin position="594"/>
        <end position="627"/>
    </location>
</feature>
<comment type="similarity">
    <text evidence="2">Belongs to the TMCO4 family.</text>
</comment>
<feature type="transmembrane region" description="Helical" evidence="7">
    <location>
        <begin position="253"/>
        <end position="272"/>
    </location>
</feature>
<keyword evidence="4 7" id="KW-1133">Transmembrane helix</keyword>
<feature type="compositionally biased region" description="Acidic residues" evidence="6">
    <location>
        <begin position="602"/>
        <end position="626"/>
    </location>
</feature>
<evidence type="ECO:0000313" key="8">
    <source>
        <dbReference type="EMBL" id="ODV88995.1"/>
    </source>
</evidence>
<dbReference type="Proteomes" id="UP000095023">
    <property type="component" value="Unassembled WGS sequence"/>
</dbReference>
<dbReference type="AlphaFoldDB" id="A0A1E4TB40"/>
<feature type="transmembrane region" description="Helical" evidence="7">
    <location>
        <begin position="208"/>
        <end position="233"/>
    </location>
</feature>
<evidence type="ECO:0000313" key="9">
    <source>
        <dbReference type="Proteomes" id="UP000095023"/>
    </source>
</evidence>
<proteinExistence type="inferred from homology"/>
<evidence type="ECO:0000256" key="2">
    <source>
        <dbReference type="ARBA" id="ARBA00009824"/>
    </source>
</evidence>
<dbReference type="InterPro" id="IPR029058">
    <property type="entry name" value="AB_hydrolase_fold"/>
</dbReference>
<evidence type="ECO:0000256" key="4">
    <source>
        <dbReference type="ARBA" id="ARBA00022989"/>
    </source>
</evidence>
<dbReference type="SUPFAM" id="SSF53474">
    <property type="entry name" value="alpha/beta-Hydrolases"/>
    <property type="match status" value="1"/>
</dbReference>
<keyword evidence="5 7" id="KW-0472">Membrane</keyword>
<evidence type="ECO:0000256" key="5">
    <source>
        <dbReference type="ARBA" id="ARBA00023136"/>
    </source>
</evidence>
<dbReference type="EMBL" id="KV453843">
    <property type="protein sequence ID" value="ODV88995.1"/>
    <property type="molecule type" value="Genomic_DNA"/>
</dbReference>